<dbReference type="Pfam" id="PF01734">
    <property type="entry name" value="Patatin"/>
    <property type="match status" value="1"/>
</dbReference>
<accession>A0AAW4L1C1</accession>
<dbReference type="InterPro" id="IPR052580">
    <property type="entry name" value="Lipid_Hydrolase"/>
</dbReference>
<evidence type="ECO:0000256" key="2">
    <source>
        <dbReference type="PROSITE-ProRule" id="PRU01161"/>
    </source>
</evidence>
<dbReference type="InterPro" id="IPR016035">
    <property type="entry name" value="Acyl_Trfase/lysoPLipase"/>
</dbReference>
<dbReference type="InterPro" id="IPR002641">
    <property type="entry name" value="PNPLA_dom"/>
</dbReference>
<dbReference type="EMBL" id="JAHCVJ010000004">
    <property type="protein sequence ID" value="MBT0664864.1"/>
    <property type="molecule type" value="Genomic_DNA"/>
</dbReference>
<protein>
    <submittedName>
        <fullName evidence="4">Patatin-like phospholipase family protein</fullName>
    </submittedName>
</protein>
<keyword evidence="1" id="KW-0443">Lipid metabolism</keyword>
<dbReference type="AlphaFoldDB" id="A0AAW4L1C1"/>
<dbReference type="SUPFAM" id="SSF52151">
    <property type="entry name" value="FabD/lysophospholipase-like"/>
    <property type="match status" value="1"/>
</dbReference>
<gene>
    <name evidence="4" type="ORF">KI809_11185</name>
</gene>
<comment type="caution">
    <text evidence="2">Lacks conserved residue(s) required for the propagation of feature annotation.</text>
</comment>
<evidence type="ECO:0000313" key="4">
    <source>
        <dbReference type="EMBL" id="MBT0664864.1"/>
    </source>
</evidence>
<name>A0AAW4L1C1_9BACT</name>
<dbReference type="GO" id="GO:0006629">
    <property type="term" value="P:lipid metabolic process"/>
    <property type="evidence" value="ECO:0007669"/>
    <property type="project" value="UniProtKB-KW"/>
</dbReference>
<dbReference type="PANTHER" id="PTHR46394:SF1">
    <property type="entry name" value="PNPLA DOMAIN-CONTAINING PROTEIN"/>
    <property type="match status" value="1"/>
</dbReference>
<dbReference type="PANTHER" id="PTHR46394">
    <property type="entry name" value="ANNEXIN"/>
    <property type="match status" value="1"/>
</dbReference>
<evidence type="ECO:0000259" key="3">
    <source>
        <dbReference type="PROSITE" id="PS51635"/>
    </source>
</evidence>
<dbReference type="Proteomes" id="UP000811899">
    <property type="component" value="Unassembled WGS sequence"/>
</dbReference>
<evidence type="ECO:0000313" key="5">
    <source>
        <dbReference type="Proteomes" id="UP000811899"/>
    </source>
</evidence>
<keyword evidence="5" id="KW-1185">Reference proteome</keyword>
<comment type="caution">
    <text evidence="4">The sequence shown here is derived from an EMBL/GenBank/DDBJ whole genome shotgun (WGS) entry which is preliminary data.</text>
</comment>
<dbReference type="PROSITE" id="PS51635">
    <property type="entry name" value="PNPLA"/>
    <property type="match status" value="1"/>
</dbReference>
<reference evidence="4 5" key="1">
    <citation type="submission" date="2021-05" db="EMBL/GenBank/DDBJ databases">
        <title>The draft genome of Geobacter pelophilus DSM 12255.</title>
        <authorList>
            <person name="Xu Z."/>
            <person name="Masuda Y."/>
            <person name="Itoh H."/>
            <person name="Senoo K."/>
        </authorList>
    </citation>
    <scope>NUCLEOTIDE SEQUENCE [LARGE SCALE GENOMIC DNA]</scope>
    <source>
        <strain evidence="4 5">DSM 12255</strain>
    </source>
</reference>
<evidence type="ECO:0000256" key="1">
    <source>
        <dbReference type="ARBA" id="ARBA00023098"/>
    </source>
</evidence>
<sequence length="280" mass="31428">MPPVDLSQPVTLLLLGGGIRFPALVGALRAVEAKGIKVSKVIGSSAGSIIGAMYAAGMTPDDLHREVMDLDPARFKDVSIRRIFSGFGLCTGDSLEAWVEEKLAGRRFCDDFRFPVKMIATDILNYKPLIFSAESHPELKVSAAARFSTGVPWVFTCKHFEHQGKKHVLVDGLLMAGAVEESYGRSSERILILKVVSKRTLKHQIEEKLTLSRYFREMLNFSLHAMEKEFIKGGRWKDTILLYCSDIEPARFSLTAAEKEYLLAQGYEQTMKFLEYKWGI</sequence>
<dbReference type="Gene3D" id="3.40.1090.10">
    <property type="entry name" value="Cytosolic phospholipase A2 catalytic domain"/>
    <property type="match status" value="2"/>
</dbReference>
<feature type="domain" description="PNPLA" evidence="3">
    <location>
        <begin position="12"/>
        <end position="179"/>
    </location>
</feature>
<organism evidence="4 5">
    <name type="scientific">Geoanaerobacter pelophilus</name>
    <dbReference type="NCBI Taxonomy" id="60036"/>
    <lineage>
        <taxon>Bacteria</taxon>
        <taxon>Pseudomonadati</taxon>
        <taxon>Thermodesulfobacteriota</taxon>
        <taxon>Desulfuromonadia</taxon>
        <taxon>Geobacterales</taxon>
        <taxon>Geobacteraceae</taxon>
        <taxon>Geoanaerobacter</taxon>
    </lineage>
</organism>
<proteinExistence type="predicted"/>
<feature type="short sequence motif" description="GXSXG" evidence="2">
    <location>
        <begin position="43"/>
        <end position="47"/>
    </location>
</feature>